<feature type="transmembrane region" description="Helical" evidence="9">
    <location>
        <begin position="52"/>
        <end position="74"/>
    </location>
</feature>
<dbReference type="InterPro" id="IPR007387">
    <property type="entry name" value="TRAP_DctQ"/>
</dbReference>
<evidence type="ECO:0000256" key="1">
    <source>
        <dbReference type="ARBA" id="ARBA00004429"/>
    </source>
</evidence>
<proteinExistence type="inferred from homology"/>
<dbReference type="PANTHER" id="PTHR35011">
    <property type="entry name" value="2,3-DIKETO-L-GULONATE TRAP TRANSPORTER SMALL PERMEASE PROTEIN YIAM"/>
    <property type="match status" value="1"/>
</dbReference>
<evidence type="ECO:0000256" key="8">
    <source>
        <dbReference type="ARBA" id="ARBA00038436"/>
    </source>
</evidence>
<keyword evidence="3" id="KW-1003">Cell membrane</keyword>
<evidence type="ECO:0000313" key="12">
    <source>
        <dbReference type="Proteomes" id="UP001198182"/>
    </source>
</evidence>
<dbReference type="RefSeq" id="WP_308453695.1">
    <property type="nucleotide sequence ID" value="NZ_JAJEQR010000023.1"/>
</dbReference>
<evidence type="ECO:0000256" key="9">
    <source>
        <dbReference type="SAM" id="Phobius"/>
    </source>
</evidence>
<sequence length="184" mass="20908">MKTIKWLDRNFEILLMVCALLVIVFVMGAQVVARKLLGASIEWSEELGRYLFVWMGFLSISYTLHADTIIRLEILDTILPASVLKFLRVLVQVFMLVMFAYLTCQSFSIVRSTNQRWSSIDISMNYVYSAIPFCFALTVLRLAQGLILTLKSKPDAKNAKAFAAKEEAEKSQMTEMGKDGEKKC</sequence>
<dbReference type="AlphaFoldDB" id="A0AAE3JEK2"/>
<dbReference type="GO" id="GO:0015740">
    <property type="term" value="P:C4-dicarboxylate transport"/>
    <property type="evidence" value="ECO:0007669"/>
    <property type="project" value="TreeGrafter"/>
</dbReference>
<protein>
    <submittedName>
        <fullName evidence="11">TRAP transporter small permease</fullName>
    </submittedName>
</protein>
<keyword evidence="2" id="KW-0813">Transport</keyword>
<feature type="transmembrane region" description="Helical" evidence="9">
    <location>
        <begin position="86"/>
        <end position="110"/>
    </location>
</feature>
<evidence type="ECO:0000313" key="11">
    <source>
        <dbReference type="EMBL" id="MCC2231174.1"/>
    </source>
</evidence>
<dbReference type="Proteomes" id="UP001198182">
    <property type="component" value="Unassembled WGS sequence"/>
</dbReference>
<dbReference type="GO" id="GO:0005886">
    <property type="term" value="C:plasma membrane"/>
    <property type="evidence" value="ECO:0007669"/>
    <property type="project" value="UniProtKB-SubCell"/>
</dbReference>
<comment type="similarity">
    <text evidence="8">Belongs to the TRAP transporter small permease family.</text>
</comment>
<keyword evidence="5 9" id="KW-0812">Transmembrane</keyword>
<accession>A0AAE3JEK2</accession>
<keyword evidence="12" id="KW-1185">Reference proteome</keyword>
<gene>
    <name evidence="11" type="ORF">LKD81_09240</name>
</gene>
<name>A0AAE3JEK2_9FIRM</name>
<feature type="transmembrane region" description="Helical" evidence="9">
    <location>
        <begin position="12"/>
        <end position="32"/>
    </location>
</feature>
<keyword evidence="4" id="KW-0997">Cell inner membrane</keyword>
<organism evidence="11 12">
    <name type="scientific">Hominifimenecus microfluidus</name>
    <dbReference type="NCBI Taxonomy" id="2885348"/>
    <lineage>
        <taxon>Bacteria</taxon>
        <taxon>Bacillati</taxon>
        <taxon>Bacillota</taxon>
        <taxon>Clostridia</taxon>
        <taxon>Lachnospirales</taxon>
        <taxon>Lachnospiraceae</taxon>
        <taxon>Hominifimenecus</taxon>
    </lineage>
</organism>
<comment type="caution">
    <text evidence="11">The sequence shown here is derived from an EMBL/GenBank/DDBJ whole genome shotgun (WGS) entry which is preliminary data.</text>
</comment>
<comment type="subcellular location">
    <subcellularLocation>
        <location evidence="1">Cell inner membrane</location>
        <topology evidence="1">Multi-pass membrane protein</topology>
    </subcellularLocation>
</comment>
<evidence type="ECO:0000256" key="5">
    <source>
        <dbReference type="ARBA" id="ARBA00022692"/>
    </source>
</evidence>
<evidence type="ECO:0000256" key="6">
    <source>
        <dbReference type="ARBA" id="ARBA00022989"/>
    </source>
</evidence>
<feature type="transmembrane region" description="Helical" evidence="9">
    <location>
        <begin position="130"/>
        <end position="150"/>
    </location>
</feature>
<evidence type="ECO:0000256" key="3">
    <source>
        <dbReference type="ARBA" id="ARBA00022475"/>
    </source>
</evidence>
<evidence type="ECO:0000259" key="10">
    <source>
        <dbReference type="Pfam" id="PF04290"/>
    </source>
</evidence>
<keyword evidence="6 9" id="KW-1133">Transmembrane helix</keyword>
<reference evidence="11" key="1">
    <citation type="submission" date="2021-10" db="EMBL/GenBank/DDBJ databases">
        <title>Anaerobic single-cell dispensing facilitates the cultivation of human gut bacteria.</title>
        <authorList>
            <person name="Afrizal A."/>
        </authorList>
    </citation>
    <scope>NUCLEOTIDE SEQUENCE</scope>
    <source>
        <strain evidence="11">CLA-AA-H215</strain>
    </source>
</reference>
<dbReference type="EMBL" id="JAJEQR010000023">
    <property type="protein sequence ID" value="MCC2231174.1"/>
    <property type="molecule type" value="Genomic_DNA"/>
</dbReference>
<dbReference type="Pfam" id="PF04290">
    <property type="entry name" value="DctQ"/>
    <property type="match status" value="1"/>
</dbReference>
<dbReference type="InterPro" id="IPR055348">
    <property type="entry name" value="DctQ"/>
</dbReference>
<evidence type="ECO:0000256" key="7">
    <source>
        <dbReference type="ARBA" id="ARBA00023136"/>
    </source>
</evidence>
<keyword evidence="7 9" id="KW-0472">Membrane</keyword>
<dbReference type="GO" id="GO:0022857">
    <property type="term" value="F:transmembrane transporter activity"/>
    <property type="evidence" value="ECO:0007669"/>
    <property type="project" value="TreeGrafter"/>
</dbReference>
<dbReference type="PANTHER" id="PTHR35011:SF2">
    <property type="entry name" value="2,3-DIKETO-L-GULONATE TRAP TRANSPORTER SMALL PERMEASE PROTEIN YIAM"/>
    <property type="match status" value="1"/>
</dbReference>
<evidence type="ECO:0000256" key="4">
    <source>
        <dbReference type="ARBA" id="ARBA00022519"/>
    </source>
</evidence>
<feature type="domain" description="Tripartite ATP-independent periplasmic transporters DctQ component" evidence="10">
    <location>
        <begin position="23"/>
        <end position="149"/>
    </location>
</feature>
<evidence type="ECO:0000256" key="2">
    <source>
        <dbReference type="ARBA" id="ARBA00022448"/>
    </source>
</evidence>